<evidence type="ECO:0000256" key="1">
    <source>
        <dbReference type="SAM" id="MobiDB-lite"/>
    </source>
</evidence>
<dbReference type="EMBL" id="GECZ01012063">
    <property type="protein sequence ID" value="JAS57706.1"/>
    <property type="molecule type" value="Transcribed_RNA"/>
</dbReference>
<feature type="region of interest" description="Disordered" evidence="1">
    <location>
        <begin position="61"/>
        <end position="81"/>
    </location>
</feature>
<gene>
    <name evidence="2" type="ORF">g.45486</name>
</gene>
<protein>
    <submittedName>
        <fullName evidence="2">Uncharacterized protein</fullName>
    </submittedName>
</protein>
<feature type="non-terminal residue" evidence="2">
    <location>
        <position position="1"/>
    </location>
</feature>
<dbReference type="AlphaFoldDB" id="A0A1B6G5J7"/>
<feature type="non-terminal residue" evidence="2">
    <location>
        <position position="117"/>
    </location>
</feature>
<organism evidence="2">
    <name type="scientific">Cuerna arida</name>
    <dbReference type="NCBI Taxonomy" id="1464854"/>
    <lineage>
        <taxon>Eukaryota</taxon>
        <taxon>Metazoa</taxon>
        <taxon>Ecdysozoa</taxon>
        <taxon>Arthropoda</taxon>
        <taxon>Hexapoda</taxon>
        <taxon>Insecta</taxon>
        <taxon>Pterygota</taxon>
        <taxon>Neoptera</taxon>
        <taxon>Paraneoptera</taxon>
        <taxon>Hemiptera</taxon>
        <taxon>Auchenorrhyncha</taxon>
        <taxon>Membracoidea</taxon>
        <taxon>Cicadellidae</taxon>
        <taxon>Cicadellinae</taxon>
        <taxon>Proconiini</taxon>
        <taxon>Cuerna</taxon>
    </lineage>
</organism>
<evidence type="ECO:0000313" key="2">
    <source>
        <dbReference type="EMBL" id="JAS57706.1"/>
    </source>
</evidence>
<reference evidence="2" key="1">
    <citation type="submission" date="2015-11" db="EMBL/GenBank/DDBJ databases">
        <title>De novo transcriptome assembly of four potential Pierce s Disease insect vectors from Arizona vineyards.</title>
        <authorList>
            <person name="Tassone E.E."/>
        </authorList>
    </citation>
    <scope>NUCLEOTIDE SEQUENCE</scope>
</reference>
<accession>A0A1B6G5J7</accession>
<sequence>ASSPSPTPIPSTSTAPVVPKLEPFSFSADDSLLSSNLADDDNSSSSNCNIQQFYNEMSIKQEMENSPQRPSTSAASSSNIVPLSTDDSLMIEHNINFTQLINAPDEIVLESESLYEP</sequence>
<proteinExistence type="predicted"/>
<name>A0A1B6G5J7_9HEMI</name>
<feature type="compositionally biased region" description="Polar residues" evidence="1">
    <location>
        <begin position="64"/>
        <end position="81"/>
    </location>
</feature>